<evidence type="ECO:0000259" key="8">
    <source>
        <dbReference type="PROSITE" id="PS50928"/>
    </source>
</evidence>
<evidence type="ECO:0000256" key="3">
    <source>
        <dbReference type="ARBA" id="ARBA00022475"/>
    </source>
</evidence>
<keyword evidence="3" id="KW-1003">Cell membrane</keyword>
<name>A0A0U1PZK3_9BURK</name>
<keyword evidence="6 7" id="KW-0472">Membrane</keyword>
<evidence type="ECO:0000256" key="2">
    <source>
        <dbReference type="ARBA" id="ARBA00022448"/>
    </source>
</evidence>
<accession>A0A0U1PZK3</accession>
<evidence type="ECO:0000256" key="5">
    <source>
        <dbReference type="ARBA" id="ARBA00022989"/>
    </source>
</evidence>
<gene>
    <name evidence="9" type="ORF">AAV94_08050</name>
</gene>
<dbReference type="EMBL" id="LBNQ01000024">
    <property type="protein sequence ID" value="KKW67907.1"/>
    <property type="molecule type" value="Genomic_DNA"/>
</dbReference>
<keyword evidence="10" id="KW-1185">Reference proteome</keyword>
<dbReference type="InterPro" id="IPR000515">
    <property type="entry name" value="MetI-like"/>
</dbReference>
<feature type="transmembrane region" description="Helical" evidence="7">
    <location>
        <begin position="235"/>
        <end position="259"/>
    </location>
</feature>
<comment type="subcellular location">
    <subcellularLocation>
        <location evidence="1 7">Cell membrane</location>
        <topology evidence="1 7">Multi-pass membrane protein</topology>
    </subcellularLocation>
</comment>
<dbReference type="PATRIC" id="fig|1610491.3.peg.1711"/>
<feature type="transmembrane region" description="Helical" evidence="7">
    <location>
        <begin position="271"/>
        <end position="294"/>
    </location>
</feature>
<comment type="similarity">
    <text evidence="7">Belongs to the binding-protein-dependent transport system permease family.</text>
</comment>
<dbReference type="STRING" id="1610491.AAV94_08050"/>
<dbReference type="PANTHER" id="PTHR30151:SF20">
    <property type="entry name" value="ABC TRANSPORTER PERMEASE PROTEIN HI_0355-RELATED"/>
    <property type="match status" value="1"/>
</dbReference>
<dbReference type="GO" id="GO:0055085">
    <property type="term" value="P:transmembrane transport"/>
    <property type="evidence" value="ECO:0007669"/>
    <property type="project" value="InterPro"/>
</dbReference>
<evidence type="ECO:0000313" key="9">
    <source>
        <dbReference type="EMBL" id="KKW67907.1"/>
    </source>
</evidence>
<dbReference type="CDD" id="cd06261">
    <property type="entry name" value="TM_PBP2"/>
    <property type="match status" value="1"/>
</dbReference>
<feature type="transmembrane region" description="Helical" evidence="7">
    <location>
        <begin position="141"/>
        <end position="167"/>
    </location>
</feature>
<dbReference type="PROSITE" id="PS50928">
    <property type="entry name" value="ABC_TM1"/>
    <property type="match status" value="1"/>
</dbReference>
<protein>
    <submittedName>
        <fullName evidence="9">ABC transporter permease</fullName>
    </submittedName>
</protein>
<keyword evidence="4 7" id="KW-0812">Transmembrane</keyword>
<dbReference type="Proteomes" id="UP000050580">
    <property type="component" value="Unassembled WGS sequence"/>
</dbReference>
<keyword evidence="5 7" id="KW-1133">Transmembrane helix</keyword>
<dbReference type="AlphaFoldDB" id="A0A0U1PZK3"/>
<dbReference type="SUPFAM" id="SSF161098">
    <property type="entry name" value="MetI-like"/>
    <property type="match status" value="1"/>
</dbReference>
<evidence type="ECO:0000256" key="1">
    <source>
        <dbReference type="ARBA" id="ARBA00004651"/>
    </source>
</evidence>
<comment type="caution">
    <text evidence="9">The sequence shown here is derived from an EMBL/GenBank/DDBJ whole genome shotgun (WGS) entry which is preliminary data.</text>
</comment>
<dbReference type="PANTHER" id="PTHR30151">
    <property type="entry name" value="ALKANE SULFONATE ABC TRANSPORTER-RELATED, MEMBRANE SUBUNIT"/>
    <property type="match status" value="1"/>
</dbReference>
<proteinExistence type="inferred from homology"/>
<evidence type="ECO:0000256" key="6">
    <source>
        <dbReference type="ARBA" id="ARBA00023136"/>
    </source>
</evidence>
<dbReference type="Pfam" id="PF00528">
    <property type="entry name" value="BPD_transp_1"/>
    <property type="match status" value="1"/>
</dbReference>
<keyword evidence="2 7" id="KW-0813">Transport</keyword>
<organism evidence="9 10">
    <name type="scientific">Lampropedia cohaerens</name>
    <dbReference type="NCBI Taxonomy" id="1610491"/>
    <lineage>
        <taxon>Bacteria</taxon>
        <taxon>Pseudomonadati</taxon>
        <taxon>Pseudomonadota</taxon>
        <taxon>Betaproteobacteria</taxon>
        <taxon>Burkholderiales</taxon>
        <taxon>Comamonadaceae</taxon>
        <taxon>Lampropedia</taxon>
    </lineage>
</organism>
<evidence type="ECO:0000313" key="10">
    <source>
        <dbReference type="Proteomes" id="UP000050580"/>
    </source>
</evidence>
<dbReference type="InterPro" id="IPR035906">
    <property type="entry name" value="MetI-like_sf"/>
</dbReference>
<dbReference type="Gene3D" id="1.10.3720.10">
    <property type="entry name" value="MetI-like"/>
    <property type="match status" value="1"/>
</dbReference>
<evidence type="ECO:0000256" key="4">
    <source>
        <dbReference type="ARBA" id="ARBA00022692"/>
    </source>
</evidence>
<feature type="domain" description="ABC transmembrane type-1" evidence="8">
    <location>
        <begin position="99"/>
        <end position="292"/>
    </location>
</feature>
<dbReference type="GO" id="GO:0005886">
    <property type="term" value="C:plasma membrane"/>
    <property type="evidence" value="ECO:0007669"/>
    <property type="project" value="UniProtKB-SubCell"/>
</dbReference>
<feature type="transmembrane region" description="Helical" evidence="7">
    <location>
        <begin position="103"/>
        <end position="129"/>
    </location>
</feature>
<feature type="transmembrane region" description="Helical" evidence="7">
    <location>
        <begin position="173"/>
        <end position="192"/>
    </location>
</feature>
<sequence>MLRRWWQRSRAAPVAILVALALLLWYAAALPMNRVLTANLLTEHASLTERARVSWSLQRPILPAPHQVVQTFHREVFATPLWRAAPGQADARMLNPRNLVTHVLVTASAALTGFAIGTLIGIALAVAIVHVRVLRLSLMPWLVASQAVPILAVAPIVIVIMGALGLTGLLPKALISAYLCFFPITIGMVKGLQSPERLQLELLSTYSATRREVFWLLRLPAAMPMLWASCKVAMAISLVGAIIAELPTGATAGIGARLLSGSYYGQTLQIWSALLAAGITAALLVGAVDVLAWLSSRLLGQSPTTRRQP</sequence>
<evidence type="ECO:0000256" key="7">
    <source>
        <dbReference type="RuleBase" id="RU363032"/>
    </source>
</evidence>
<reference evidence="9 10" key="1">
    <citation type="submission" date="2015-05" db="EMBL/GenBank/DDBJ databases">
        <title>Draft genome sequence of Lampropedia sp. CT6, isolated from the microbial mat of a hot water spring, located at Manikaran, India.</title>
        <authorList>
            <person name="Tripathi C."/>
            <person name="Rani P."/>
            <person name="Mahato N.K."/>
            <person name="Lal R."/>
        </authorList>
    </citation>
    <scope>NUCLEOTIDE SEQUENCE [LARGE SCALE GENOMIC DNA]</scope>
    <source>
        <strain evidence="9 10">CT6</strain>
    </source>
</reference>